<dbReference type="CDD" id="cd06971">
    <property type="entry name" value="PgpA"/>
    <property type="match status" value="1"/>
</dbReference>
<dbReference type="PIRSF" id="PIRSF006162">
    <property type="entry name" value="PgpA"/>
    <property type="match status" value="1"/>
</dbReference>
<feature type="domain" description="YutG/PgpA" evidence="2">
    <location>
        <begin position="8"/>
        <end position="144"/>
    </location>
</feature>
<dbReference type="EMBL" id="CP000142">
    <property type="protein sequence ID" value="ABA89641.1"/>
    <property type="molecule type" value="Genomic_DNA"/>
</dbReference>
<keyword evidence="1" id="KW-0472">Membrane</keyword>
<evidence type="ECO:0000313" key="3">
    <source>
        <dbReference type="EMBL" id="ABA89641.1"/>
    </source>
</evidence>
<feature type="transmembrane region" description="Helical" evidence="1">
    <location>
        <begin position="43"/>
        <end position="67"/>
    </location>
</feature>
<dbReference type="KEGG" id="pca:Pcar_2402"/>
<dbReference type="eggNOG" id="COG1267">
    <property type="taxonomic scope" value="Bacteria"/>
</dbReference>
<dbReference type="PANTHER" id="PTHR36305">
    <property type="entry name" value="PHOSPHATIDYLGLYCEROPHOSPHATASE A"/>
    <property type="match status" value="1"/>
</dbReference>
<keyword evidence="1" id="KW-1133">Transmembrane helix</keyword>
<dbReference type="InterPro" id="IPR036681">
    <property type="entry name" value="PgpA-like_sf"/>
</dbReference>
<dbReference type="GO" id="GO:0006655">
    <property type="term" value="P:phosphatidylglycerol biosynthetic process"/>
    <property type="evidence" value="ECO:0007669"/>
    <property type="project" value="UniProtKB-UniPathway"/>
</dbReference>
<reference evidence="4" key="1">
    <citation type="submission" date="2005-10" db="EMBL/GenBank/DDBJ databases">
        <title>Complete sequence of Pelobacter carbinolicus DSM 2380.</title>
        <authorList>
            <person name="Copeland A."/>
            <person name="Lucas S."/>
            <person name="Lapidus A."/>
            <person name="Barry K."/>
            <person name="Detter J.C."/>
            <person name="Glavina T."/>
            <person name="Hammon N."/>
            <person name="Israni S."/>
            <person name="Pitluck S."/>
            <person name="Chertkov O."/>
            <person name="Schmutz J."/>
            <person name="Larimer F."/>
            <person name="Land M."/>
            <person name="Kyrpides N."/>
            <person name="Ivanova N."/>
            <person name="Richardson P."/>
        </authorList>
    </citation>
    <scope>NUCLEOTIDE SEQUENCE [LARGE SCALE GENOMIC DNA]</scope>
    <source>
        <strain evidence="4">DSM 2380 / NBRC 103641 / GraBd1</strain>
    </source>
</reference>
<dbReference type="HOGENOM" id="CLU_103734_0_1_7"/>
<feature type="transmembrane region" description="Helical" evidence="1">
    <location>
        <begin position="79"/>
        <end position="106"/>
    </location>
</feature>
<reference evidence="3 4" key="2">
    <citation type="journal article" date="2012" name="BMC Genomics">
        <title>The genome of Pelobacter carbinolicus reveals surprising metabolic capabilities and physiological features.</title>
        <authorList>
            <person name="Aklujkar M."/>
            <person name="Haveman S.A."/>
            <person name="Didonato R.Jr."/>
            <person name="Chertkov O."/>
            <person name="Han C.S."/>
            <person name="Land M.L."/>
            <person name="Brown P."/>
            <person name="Lovley D.R."/>
        </authorList>
    </citation>
    <scope>NUCLEOTIDE SEQUENCE [LARGE SCALE GENOMIC DNA]</scope>
    <source>
        <strain evidence="4">DSM 2380 / NBRC 103641 / GraBd1</strain>
    </source>
</reference>
<dbReference type="SUPFAM" id="SSF101307">
    <property type="entry name" value="YutG-like"/>
    <property type="match status" value="1"/>
</dbReference>
<dbReference type="AlphaFoldDB" id="Q3A1W6"/>
<dbReference type="InterPro" id="IPR007686">
    <property type="entry name" value="YutG/PgpA"/>
</dbReference>
<dbReference type="RefSeq" id="WP_011342167.1">
    <property type="nucleotide sequence ID" value="NC_007498.2"/>
</dbReference>
<evidence type="ECO:0000259" key="2">
    <source>
        <dbReference type="Pfam" id="PF04608"/>
    </source>
</evidence>
<dbReference type="UniPathway" id="UPA00084">
    <property type="reaction ID" value="UER00504"/>
</dbReference>
<proteinExistence type="predicted"/>
<dbReference type="OrthoDB" id="9804091at2"/>
<evidence type="ECO:0000313" key="4">
    <source>
        <dbReference type="Proteomes" id="UP000002534"/>
    </source>
</evidence>
<dbReference type="Pfam" id="PF04608">
    <property type="entry name" value="PgpA"/>
    <property type="match status" value="1"/>
</dbReference>
<dbReference type="GO" id="GO:0008962">
    <property type="term" value="F:phosphatidylglycerophosphatase activity"/>
    <property type="evidence" value="ECO:0007669"/>
    <property type="project" value="InterPro"/>
</dbReference>
<accession>Q3A1W6</accession>
<dbReference type="PANTHER" id="PTHR36305:SF1">
    <property type="entry name" value="PHOSPHATIDYLGLYCEROPHOSPHATASE A"/>
    <property type="match status" value="1"/>
</dbReference>
<organism evidence="3 4">
    <name type="scientific">Syntrophotalea carbinolica (strain DSM 2380 / NBRC 103641 / GraBd1)</name>
    <name type="common">Pelobacter carbinolicus</name>
    <dbReference type="NCBI Taxonomy" id="338963"/>
    <lineage>
        <taxon>Bacteria</taxon>
        <taxon>Pseudomonadati</taxon>
        <taxon>Thermodesulfobacteriota</taxon>
        <taxon>Desulfuromonadia</taxon>
        <taxon>Desulfuromonadales</taxon>
        <taxon>Syntrophotaleaceae</taxon>
        <taxon>Syntrophotalea</taxon>
    </lineage>
</organism>
<dbReference type="InterPro" id="IPR026037">
    <property type="entry name" value="PgpA"/>
</dbReference>
<keyword evidence="4" id="KW-1185">Reference proteome</keyword>
<protein>
    <submittedName>
        <fullName evidence="3">Phosphatidylglycerophosphatase A</fullName>
    </submittedName>
</protein>
<keyword evidence="1" id="KW-0812">Transmembrane</keyword>
<sequence length="150" mass="16369">MRRFLLFLSSNAGLGYAPVASGTFGTLAGILAFYLLAPLPAGLYLTTWTALLFLSFWICDAAGNIYGVADDGRIVLDELVGYLVTVALLPFTWQNALLGFAFFRLFDIFKLPPAHQFDRHLKNGIGVVMDDVVAGLYGAAALRLTLYWLG</sequence>
<feature type="transmembrane region" description="Helical" evidence="1">
    <location>
        <begin position="15"/>
        <end position="36"/>
    </location>
</feature>
<name>Q3A1W6_SYNC1</name>
<gene>
    <name evidence="3" type="primary">pgpA</name>
    <name evidence="3" type="ordered locus">Pcar_2402</name>
</gene>
<dbReference type="STRING" id="338963.Pcar_2402"/>
<dbReference type="Proteomes" id="UP000002534">
    <property type="component" value="Chromosome"/>
</dbReference>
<evidence type="ECO:0000256" key="1">
    <source>
        <dbReference type="SAM" id="Phobius"/>
    </source>
</evidence>